<feature type="compositionally biased region" description="Low complexity" evidence="1">
    <location>
        <begin position="69"/>
        <end position="89"/>
    </location>
</feature>
<keyword evidence="3" id="KW-1185">Reference proteome</keyword>
<gene>
    <name evidence="2" type="ORF">P280DRAFT_484114</name>
</gene>
<reference evidence="2" key="1">
    <citation type="journal article" date="2020" name="Stud. Mycol.">
        <title>101 Dothideomycetes genomes: a test case for predicting lifestyles and emergence of pathogens.</title>
        <authorList>
            <person name="Haridas S."/>
            <person name="Albert R."/>
            <person name="Binder M."/>
            <person name="Bloem J."/>
            <person name="Labutti K."/>
            <person name="Salamov A."/>
            <person name="Andreopoulos B."/>
            <person name="Baker S."/>
            <person name="Barry K."/>
            <person name="Bills G."/>
            <person name="Bluhm B."/>
            <person name="Cannon C."/>
            <person name="Castanera R."/>
            <person name="Culley D."/>
            <person name="Daum C."/>
            <person name="Ezra D."/>
            <person name="Gonzalez J."/>
            <person name="Henrissat B."/>
            <person name="Kuo A."/>
            <person name="Liang C."/>
            <person name="Lipzen A."/>
            <person name="Lutzoni F."/>
            <person name="Magnuson J."/>
            <person name="Mondo S."/>
            <person name="Nolan M."/>
            <person name="Ohm R."/>
            <person name="Pangilinan J."/>
            <person name="Park H.-J."/>
            <person name="Ramirez L."/>
            <person name="Alfaro M."/>
            <person name="Sun H."/>
            <person name="Tritt A."/>
            <person name="Yoshinaga Y."/>
            <person name="Zwiers L.-H."/>
            <person name="Turgeon B."/>
            <person name="Goodwin S."/>
            <person name="Spatafora J."/>
            <person name="Crous P."/>
            <person name="Grigoriev I."/>
        </authorList>
    </citation>
    <scope>NUCLEOTIDE SEQUENCE</scope>
    <source>
        <strain evidence="2">CBS 473.64</strain>
    </source>
</reference>
<evidence type="ECO:0000313" key="2">
    <source>
        <dbReference type="EMBL" id="KAF2635972.1"/>
    </source>
</evidence>
<feature type="compositionally biased region" description="Pro residues" evidence="1">
    <location>
        <begin position="44"/>
        <end position="61"/>
    </location>
</feature>
<sequence length="285" mass="30818">MTTMMKEVTSTPVAAEKYRPGAFGKSGGRTSWRSGKPSSTSTSTPPPPPPPSSPPSPPNPPVASNNWRSTASTPQSTPQSTPSTTPPSTGRTINWSAARSGAPPPQKLRGPASFNEVSPAQVWKLPASVPAGSVFHTSKMRQQPGANLEGHPVVVMGTNPIKGTVRFMIVTSFTEKTGSTGLPANLSAYSANAFLLCDGHHNVDEHSCEPKLTLVSAKFKKPSYINMRGNVFEIEWEHLESWVAEKGERLVFDTPSFNRILAGRQREERLGRIQGSAQPRYYCHK</sequence>
<accession>A0A6A6RKZ3</accession>
<proteinExistence type="predicted"/>
<dbReference type="Proteomes" id="UP000799753">
    <property type="component" value="Unassembled WGS sequence"/>
</dbReference>
<protein>
    <submittedName>
        <fullName evidence="2">Uncharacterized protein</fullName>
    </submittedName>
</protein>
<evidence type="ECO:0000256" key="1">
    <source>
        <dbReference type="SAM" id="MobiDB-lite"/>
    </source>
</evidence>
<dbReference type="OrthoDB" id="10583758at2759"/>
<name>A0A6A6RKZ3_9PLEO</name>
<feature type="compositionally biased region" description="Polar residues" evidence="1">
    <location>
        <begin position="1"/>
        <end position="12"/>
    </location>
</feature>
<dbReference type="EMBL" id="MU006801">
    <property type="protein sequence ID" value="KAF2635972.1"/>
    <property type="molecule type" value="Genomic_DNA"/>
</dbReference>
<feature type="region of interest" description="Disordered" evidence="1">
    <location>
        <begin position="1"/>
        <end position="114"/>
    </location>
</feature>
<dbReference type="AlphaFoldDB" id="A0A6A6RKZ3"/>
<organism evidence="2 3">
    <name type="scientific">Massarina eburnea CBS 473.64</name>
    <dbReference type="NCBI Taxonomy" id="1395130"/>
    <lineage>
        <taxon>Eukaryota</taxon>
        <taxon>Fungi</taxon>
        <taxon>Dikarya</taxon>
        <taxon>Ascomycota</taxon>
        <taxon>Pezizomycotina</taxon>
        <taxon>Dothideomycetes</taxon>
        <taxon>Pleosporomycetidae</taxon>
        <taxon>Pleosporales</taxon>
        <taxon>Massarineae</taxon>
        <taxon>Massarinaceae</taxon>
        <taxon>Massarina</taxon>
    </lineage>
</organism>
<evidence type="ECO:0000313" key="3">
    <source>
        <dbReference type="Proteomes" id="UP000799753"/>
    </source>
</evidence>